<protein>
    <submittedName>
        <fullName evidence="3">CSON010661 protein</fullName>
    </submittedName>
</protein>
<dbReference type="OMA" id="KLHISHY"/>
<reference evidence="3" key="1">
    <citation type="submission" date="2018-07" db="EMBL/GenBank/DDBJ databases">
        <authorList>
            <person name="Quirk P.G."/>
            <person name="Krulwich T.A."/>
        </authorList>
    </citation>
    <scope>NUCLEOTIDE SEQUENCE</scope>
</reference>
<accession>A0A336M257</accession>
<dbReference type="PANTHER" id="PTHR31596">
    <property type="entry name" value="T-CELL ACTIVATION INHIBITOR, MITOCHONDRIAL"/>
    <property type="match status" value="1"/>
</dbReference>
<proteinExistence type="predicted"/>
<name>A0A336M257_CULSO</name>
<feature type="domain" description="DUF4461" evidence="2">
    <location>
        <begin position="200"/>
        <end position="508"/>
    </location>
</feature>
<evidence type="ECO:0000259" key="2">
    <source>
        <dbReference type="Pfam" id="PF14688"/>
    </source>
</evidence>
<evidence type="ECO:0000313" key="3">
    <source>
        <dbReference type="EMBL" id="SSX24322.1"/>
    </source>
</evidence>
<organism evidence="3">
    <name type="scientific">Culicoides sonorensis</name>
    <name type="common">Biting midge</name>
    <dbReference type="NCBI Taxonomy" id="179676"/>
    <lineage>
        <taxon>Eukaryota</taxon>
        <taxon>Metazoa</taxon>
        <taxon>Ecdysozoa</taxon>
        <taxon>Arthropoda</taxon>
        <taxon>Hexapoda</taxon>
        <taxon>Insecta</taxon>
        <taxon>Pterygota</taxon>
        <taxon>Neoptera</taxon>
        <taxon>Endopterygota</taxon>
        <taxon>Diptera</taxon>
        <taxon>Nematocera</taxon>
        <taxon>Chironomoidea</taxon>
        <taxon>Ceratopogonidae</taxon>
        <taxon>Ceratopogoninae</taxon>
        <taxon>Culicoides</taxon>
        <taxon>Monoculicoides</taxon>
    </lineage>
</organism>
<dbReference type="InterPro" id="IPR027989">
    <property type="entry name" value="DUF4461"/>
</dbReference>
<feature type="domain" description="DUF4460" evidence="1">
    <location>
        <begin position="34"/>
        <end position="133"/>
    </location>
</feature>
<dbReference type="AlphaFoldDB" id="A0A336M257"/>
<gene>
    <name evidence="3" type="primary">CSON010661</name>
</gene>
<dbReference type="VEuPathDB" id="VectorBase:CSON010661"/>
<dbReference type="Pfam" id="PF14688">
    <property type="entry name" value="DUF4461"/>
    <property type="match status" value="1"/>
</dbReference>
<dbReference type="PANTHER" id="PTHR31596:SF1">
    <property type="entry name" value="T-CELL ACTIVATION INHIBITOR, MITOCHONDRIAL"/>
    <property type="match status" value="1"/>
</dbReference>
<dbReference type="Pfam" id="PF14687">
    <property type="entry name" value="DUF4460"/>
    <property type="match status" value="1"/>
</dbReference>
<dbReference type="EMBL" id="UFQT01000439">
    <property type="protein sequence ID" value="SSX24322.1"/>
    <property type="molecule type" value="Genomic_DNA"/>
</dbReference>
<dbReference type="GO" id="GO:0005739">
    <property type="term" value="C:mitochondrion"/>
    <property type="evidence" value="ECO:0007669"/>
    <property type="project" value="TreeGrafter"/>
</dbReference>
<evidence type="ECO:0000259" key="1">
    <source>
        <dbReference type="Pfam" id="PF14687"/>
    </source>
</evidence>
<sequence>MLNYARHCINSVQRTSSQCVRNQIKVTGWTIKRFLTTQEVATALRPFYFVVHPDLFGKFPQQRSTNEDSLQRLSAHLEALTQQRILDTTPNTLPFYVREQDTEKKGTFHLVNIPLEKSLDAKRVIKKILEACNIATDQLDKLQSDFENLYYAQTAQARQQTQKRQASDSKTTPKYDEFVGIFTNEFDLFGQRTKRKREETTLESWVTRNRIEAIKRSDAKMKLTVEVNKLRDVLSERFKLKEIIYDCGWNLEHFRGCLKALERLHQLHSNEMYNLKGRTVVFASFTGVSLEGDIMLFTGDVSTNWLELIKNLPKHDIYLTKIPAYEYALSQILLQIKVARRKFMPKAQAAAYTSHLRKVTTSLLDYLSVRKYPTTWPESLSDYELVVESEAGPLMISPTGQLIVPATHPGQLLVDFITNHLDEAAEKQAIYNRNKFLERDLEQRCLTEMKLLSLTKDDSVTPDKMIECLTRLLELDRNRVDLTNIHLNITNYFSVLADGTVCIPFDFKIK</sequence>
<dbReference type="InterPro" id="IPR027986">
    <property type="entry name" value="TCAIM"/>
</dbReference>
<dbReference type="InterPro" id="IPR028031">
    <property type="entry name" value="DUF4460"/>
</dbReference>